<comment type="caution">
    <text evidence="1">The sequence shown here is derived from an EMBL/GenBank/DDBJ whole genome shotgun (WGS) entry which is preliminary data.</text>
</comment>
<keyword evidence="2" id="KW-1185">Reference proteome</keyword>
<name>A0ACB8UA62_9APHY</name>
<sequence>MATHKALVLPEKFGKFVVRDVPTPKAGPGELLVEVRATSLNPIDWKAQEYGIAITEYPAVLGLDAAGVVKEVGEGVAGFAAGDQVLYQGSIAITQANFQQYSIVPAEITAKLPSNFTLEQAAAIPSVFITAAFGLYNGQTATGELRGAGLTPPWEEGGRSKYAGTPILIIGGSSSVGQQVIQLAKLSGFSPIIATASLKNTDFLKSLGATHVIDRNAPLAPSVKAIISEPIKYIYEAISLKETQDAAYELLAPGGTLILVLPTVLDEKNADKSKILAQVFASAHDPKQRKAGVKLYKNLTALLESGAIKPNHVEVLPNGLSGIPEGLERLKADKVSATKLVAQPWA</sequence>
<evidence type="ECO:0000313" key="1">
    <source>
        <dbReference type="EMBL" id="KAI0091061.1"/>
    </source>
</evidence>
<proteinExistence type="predicted"/>
<dbReference type="EMBL" id="MU274906">
    <property type="protein sequence ID" value="KAI0091061.1"/>
    <property type="molecule type" value="Genomic_DNA"/>
</dbReference>
<dbReference type="Proteomes" id="UP001055072">
    <property type="component" value="Unassembled WGS sequence"/>
</dbReference>
<protein>
    <submittedName>
        <fullName evidence="1">Medium-chain dehydrogenase/reductase like protein</fullName>
    </submittedName>
</protein>
<organism evidence="1 2">
    <name type="scientific">Irpex rosettiformis</name>
    <dbReference type="NCBI Taxonomy" id="378272"/>
    <lineage>
        <taxon>Eukaryota</taxon>
        <taxon>Fungi</taxon>
        <taxon>Dikarya</taxon>
        <taxon>Basidiomycota</taxon>
        <taxon>Agaricomycotina</taxon>
        <taxon>Agaricomycetes</taxon>
        <taxon>Polyporales</taxon>
        <taxon>Irpicaceae</taxon>
        <taxon>Irpex</taxon>
    </lineage>
</organism>
<reference evidence="1" key="1">
    <citation type="journal article" date="2021" name="Environ. Microbiol.">
        <title>Gene family expansions and transcriptome signatures uncover fungal adaptations to wood decay.</title>
        <authorList>
            <person name="Hage H."/>
            <person name="Miyauchi S."/>
            <person name="Viragh M."/>
            <person name="Drula E."/>
            <person name="Min B."/>
            <person name="Chaduli D."/>
            <person name="Navarro D."/>
            <person name="Favel A."/>
            <person name="Norest M."/>
            <person name="Lesage-Meessen L."/>
            <person name="Balint B."/>
            <person name="Merenyi Z."/>
            <person name="de Eugenio L."/>
            <person name="Morin E."/>
            <person name="Martinez A.T."/>
            <person name="Baldrian P."/>
            <person name="Stursova M."/>
            <person name="Martinez M.J."/>
            <person name="Novotny C."/>
            <person name="Magnuson J.K."/>
            <person name="Spatafora J.W."/>
            <person name="Maurice S."/>
            <person name="Pangilinan J."/>
            <person name="Andreopoulos W."/>
            <person name="LaButti K."/>
            <person name="Hundley H."/>
            <person name="Na H."/>
            <person name="Kuo A."/>
            <person name="Barry K."/>
            <person name="Lipzen A."/>
            <person name="Henrissat B."/>
            <person name="Riley R."/>
            <person name="Ahrendt S."/>
            <person name="Nagy L.G."/>
            <person name="Grigoriev I.V."/>
            <person name="Martin F."/>
            <person name="Rosso M.N."/>
        </authorList>
    </citation>
    <scope>NUCLEOTIDE SEQUENCE</scope>
    <source>
        <strain evidence="1">CBS 384.51</strain>
    </source>
</reference>
<accession>A0ACB8UA62</accession>
<gene>
    <name evidence="1" type="ORF">BDY19DRAFT_904556</name>
</gene>
<evidence type="ECO:0000313" key="2">
    <source>
        <dbReference type="Proteomes" id="UP001055072"/>
    </source>
</evidence>